<evidence type="ECO:0000313" key="3">
    <source>
        <dbReference type="Proteomes" id="UP000033860"/>
    </source>
</evidence>
<evidence type="ECO:0008006" key="4">
    <source>
        <dbReference type="Google" id="ProtNLM"/>
    </source>
</evidence>
<dbReference type="SUPFAM" id="SSF111038">
    <property type="entry name" value="YjbQ-like"/>
    <property type="match status" value="1"/>
</dbReference>
<dbReference type="PANTHER" id="PTHR30615:SF8">
    <property type="entry name" value="UPF0047 PROTEIN C4A8.02C"/>
    <property type="match status" value="1"/>
</dbReference>
<reference evidence="2 3" key="1">
    <citation type="journal article" date="2015" name="Nature">
        <title>rRNA introns, odd ribosomes, and small enigmatic genomes across a large radiation of phyla.</title>
        <authorList>
            <person name="Brown C.T."/>
            <person name="Hug L.A."/>
            <person name="Thomas B.C."/>
            <person name="Sharon I."/>
            <person name="Castelle C.J."/>
            <person name="Singh A."/>
            <person name="Wilkins M.J."/>
            <person name="Williams K.H."/>
            <person name="Banfield J.F."/>
        </authorList>
    </citation>
    <scope>NUCLEOTIDE SEQUENCE [LARGE SCALE GENOMIC DNA]</scope>
</reference>
<evidence type="ECO:0000313" key="2">
    <source>
        <dbReference type="EMBL" id="KKU61959.1"/>
    </source>
</evidence>
<dbReference type="AlphaFoldDB" id="A0A0G1RXA2"/>
<accession>A0A0G1RXA2</accession>
<comment type="similarity">
    <text evidence="1">Belongs to the UPF0047 family.</text>
</comment>
<gene>
    <name evidence="2" type="ORF">UX85_C0001G0173</name>
</gene>
<dbReference type="EMBL" id="LCNT01000001">
    <property type="protein sequence ID" value="KKU61959.1"/>
    <property type="molecule type" value="Genomic_DNA"/>
</dbReference>
<dbReference type="InterPro" id="IPR035917">
    <property type="entry name" value="YjbQ-like_sf"/>
</dbReference>
<dbReference type="Pfam" id="PF01894">
    <property type="entry name" value="YjbQ"/>
    <property type="match status" value="1"/>
</dbReference>
<dbReference type="NCBIfam" id="TIGR00149">
    <property type="entry name" value="TIGR00149_YjbQ"/>
    <property type="match status" value="1"/>
</dbReference>
<comment type="caution">
    <text evidence="2">The sequence shown here is derived from an EMBL/GenBank/DDBJ whole genome shotgun (WGS) entry which is preliminary data.</text>
</comment>
<evidence type="ECO:0000256" key="1">
    <source>
        <dbReference type="ARBA" id="ARBA00005534"/>
    </source>
</evidence>
<dbReference type="Gene3D" id="2.60.120.460">
    <property type="entry name" value="YjbQ-like"/>
    <property type="match status" value="1"/>
</dbReference>
<dbReference type="PANTHER" id="PTHR30615">
    <property type="entry name" value="UNCHARACTERIZED PROTEIN YJBQ-RELATED"/>
    <property type="match status" value="1"/>
</dbReference>
<name>A0A0G1RXA2_9BACT</name>
<organism evidence="2 3">
    <name type="scientific">Candidatus Beckwithbacteria bacterium GW2011_GWB1_47_15</name>
    <dbReference type="NCBI Taxonomy" id="1618371"/>
    <lineage>
        <taxon>Bacteria</taxon>
        <taxon>Candidatus Beckwithiibacteriota</taxon>
    </lineage>
</organism>
<dbReference type="Proteomes" id="UP000033860">
    <property type="component" value="Unassembled WGS sequence"/>
</dbReference>
<dbReference type="InterPro" id="IPR001602">
    <property type="entry name" value="UPF0047_YjbQ-like"/>
</dbReference>
<protein>
    <recommendedName>
        <fullName evidence="4">Secondary thiamine-phosphate synthase enzyme</fullName>
    </recommendedName>
</protein>
<dbReference type="PIRSF" id="PIRSF004681">
    <property type="entry name" value="UCP004681"/>
    <property type="match status" value="1"/>
</dbReference>
<proteinExistence type="inferred from homology"/>
<sequence length="132" mass="14372">MTTVTIASDKKDQVVDISDRVQEVVDKAGVKDGSVTVSVAHTTCAVTTADLDPGTDEDMMEAFRAMVPKLKFRHPHDPEHAPDHILSSLIGPSVTVPVAKGKLVLGSWQRIVLVEFNGPRQRHITIYHIPGV</sequence>